<dbReference type="EMBL" id="JAIWYP010000013">
    <property type="protein sequence ID" value="KAH3719471.1"/>
    <property type="molecule type" value="Genomic_DNA"/>
</dbReference>
<organism evidence="8 9">
    <name type="scientific">Dreissena polymorpha</name>
    <name type="common">Zebra mussel</name>
    <name type="synonym">Mytilus polymorpha</name>
    <dbReference type="NCBI Taxonomy" id="45954"/>
    <lineage>
        <taxon>Eukaryota</taxon>
        <taxon>Metazoa</taxon>
        <taxon>Spiralia</taxon>
        <taxon>Lophotrochozoa</taxon>
        <taxon>Mollusca</taxon>
        <taxon>Bivalvia</taxon>
        <taxon>Autobranchia</taxon>
        <taxon>Heteroconchia</taxon>
        <taxon>Euheterodonta</taxon>
        <taxon>Imparidentia</taxon>
        <taxon>Neoheterodontei</taxon>
        <taxon>Myida</taxon>
        <taxon>Dreissenoidea</taxon>
        <taxon>Dreissenidae</taxon>
        <taxon>Dreissena</taxon>
    </lineage>
</organism>
<dbReference type="PANTHER" id="PTHR23349">
    <property type="entry name" value="BASIC HELIX-LOOP-HELIX TRANSCRIPTION FACTOR, TWIST"/>
    <property type="match status" value="1"/>
</dbReference>
<dbReference type="SUPFAM" id="SSF47459">
    <property type="entry name" value="HLH, helix-loop-helix DNA-binding domain"/>
    <property type="match status" value="1"/>
</dbReference>
<sequence length="174" mass="19522">MRKDNKKRKADDDHTISDADSACSSDSYQGNGVSKRNRKSSPDDAMDGVEINPMTGKPRSHANARERDRTQSVNTAFITLRTLIPTEPADRKLSKIEVLRLATSYIAHLNTVLMVGGDSLDQPCIKHHAMMRGSMDCMPKAVCTFCLSNSRTRPMKPESCMYQDMRGMPMQVRR</sequence>
<feature type="compositionally biased region" description="Low complexity" evidence="6">
    <location>
        <begin position="18"/>
        <end position="27"/>
    </location>
</feature>
<dbReference type="CDD" id="cd11465">
    <property type="entry name" value="bHLH_TS_scleraxis_like"/>
    <property type="match status" value="1"/>
</dbReference>
<feature type="region of interest" description="Disordered" evidence="6">
    <location>
        <begin position="1"/>
        <end position="70"/>
    </location>
</feature>
<dbReference type="GO" id="GO:0032502">
    <property type="term" value="P:developmental process"/>
    <property type="evidence" value="ECO:0007669"/>
    <property type="project" value="TreeGrafter"/>
</dbReference>
<keyword evidence="5" id="KW-0539">Nucleus</keyword>
<evidence type="ECO:0000313" key="9">
    <source>
        <dbReference type="Proteomes" id="UP000828390"/>
    </source>
</evidence>
<dbReference type="Proteomes" id="UP000828390">
    <property type="component" value="Unassembled WGS sequence"/>
</dbReference>
<dbReference type="GO" id="GO:0000977">
    <property type="term" value="F:RNA polymerase II transcription regulatory region sequence-specific DNA binding"/>
    <property type="evidence" value="ECO:0007669"/>
    <property type="project" value="TreeGrafter"/>
</dbReference>
<dbReference type="PROSITE" id="PS50888">
    <property type="entry name" value="BHLH"/>
    <property type="match status" value="1"/>
</dbReference>
<dbReference type="PANTHER" id="PTHR23349:SF42">
    <property type="entry name" value="BHLH DOMAIN-CONTAINING PROTEIN"/>
    <property type="match status" value="1"/>
</dbReference>
<keyword evidence="2" id="KW-0805">Transcription regulation</keyword>
<accession>A0A9D4C8L2</accession>
<proteinExistence type="predicted"/>
<protein>
    <recommendedName>
        <fullName evidence="7">BHLH domain-containing protein</fullName>
    </recommendedName>
</protein>
<evidence type="ECO:0000259" key="7">
    <source>
        <dbReference type="PROSITE" id="PS50888"/>
    </source>
</evidence>
<comment type="subcellular location">
    <subcellularLocation>
        <location evidence="1">Nucleus</location>
    </subcellularLocation>
</comment>
<evidence type="ECO:0000256" key="2">
    <source>
        <dbReference type="ARBA" id="ARBA00023015"/>
    </source>
</evidence>
<dbReference type="InterPro" id="IPR011598">
    <property type="entry name" value="bHLH_dom"/>
</dbReference>
<feature type="domain" description="BHLH" evidence="7">
    <location>
        <begin position="57"/>
        <end position="109"/>
    </location>
</feature>
<evidence type="ECO:0000256" key="4">
    <source>
        <dbReference type="ARBA" id="ARBA00023163"/>
    </source>
</evidence>
<dbReference type="OrthoDB" id="10055449at2759"/>
<feature type="compositionally biased region" description="Basic and acidic residues" evidence="6">
    <location>
        <begin position="1"/>
        <end position="17"/>
    </location>
</feature>
<keyword evidence="4" id="KW-0804">Transcription</keyword>
<evidence type="ECO:0000256" key="5">
    <source>
        <dbReference type="ARBA" id="ARBA00023242"/>
    </source>
</evidence>
<dbReference type="FunFam" id="4.10.280.10:FF:000010">
    <property type="entry name" value="Scleraxis bHLH transcription factor"/>
    <property type="match status" value="1"/>
</dbReference>
<reference evidence="8" key="1">
    <citation type="journal article" date="2019" name="bioRxiv">
        <title>The Genome of the Zebra Mussel, Dreissena polymorpha: A Resource for Invasive Species Research.</title>
        <authorList>
            <person name="McCartney M.A."/>
            <person name="Auch B."/>
            <person name="Kono T."/>
            <person name="Mallez S."/>
            <person name="Zhang Y."/>
            <person name="Obille A."/>
            <person name="Becker A."/>
            <person name="Abrahante J.E."/>
            <person name="Garbe J."/>
            <person name="Badalamenti J.P."/>
            <person name="Herman A."/>
            <person name="Mangelson H."/>
            <person name="Liachko I."/>
            <person name="Sullivan S."/>
            <person name="Sone E.D."/>
            <person name="Koren S."/>
            <person name="Silverstein K.A.T."/>
            <person name="Beckman K.B."/>
            <person name="Gohl D.M."/>
        </authorList>
    </citation>
    <scope>NUCLEOTIDE SEQUENCE</scope>
    <source>
        <strain evidence="8">Duluth1</strain>
        <tissue evidence="8">Whole animal</tissue>
    </source>
</reference>
<dbReference type="GO" id="GO:0000981">
    <property type="term" value="F:DNA-binding transcription factor activity, RNA polymerase II-specific"/>
    <property type="evidence" value="ECO:0007669"/>
    <property type="project" value="TreeGrafter"/>
</dbReference>
<dbReference type="GO" id="GO:0005634">
    <property type="term" value="C:nucleus"/>
    <property type="evidence" value="ECO:0007669"/>
    <property type="project" value="UniProtKB-SubCell"/>
</dbReference>
<name>A0A9D4C8L2_DREPO</name>
<dbReference type="InterPro" id="IPR036638">
    <property type="entry name" value="HLH_DNA-bd_sf"/>
</dbReference>
<dbReference type="GO" id="GO:0046983">
    <property type="term" value="F:protein dimerization activity"/>
    <property type="evidence" value="ECO:0007669"/>
    <property type="project" value="InterPro"/>
</dbReference>
<evidence type="ECO:0000313" key="8">
    <source>
        <dbReference type="EMBL" id="KAH3719471.1"/>
    </source>
</evidence>
<dbReference type="AlphaFoldDB" id="A0A9D4C8L2"/>
<keyword evidence="9" id="KW-1185">Reference proteome</keyword>
<comment type="caution">
    <text evidence="8">The sequence shown here is derived from an EMBL/GenBank/DDBJ whole genome shotgun (WGS) entry which is preliminary data.</text>
</comment>
<gene>
    <name evidence="8" type="ORF">DPMN_062307</name>
</gene>
<evidence type="ECO:0000256" key="6">
    <source>
        <dbReference type="SAM" id="MobiDB-lite"/>
    </source>
</evidence>
<dbReference type="SMART" id="SM00353">
    <property type="entry name" value="HLH"/>
    <property type="match status" value="1"/>
</dbReference>
<evidence type="ECO:0000256" key="1">
    <source>
        <dbReference type="ARBA" id="ARBA00004123"/>
    </source>
</evidence>
<keyword evidence="3" id="KW-0238">DNA-binding</keyword>
<dbReference type="Pfam" id="PF00010">
    <property type="entry name" value="HLH"/>
    <property type="match status" value="1"/>
</dbReference>
<dbReference type="InterPro" id="IPR050283">
    <property type="entry name" value="E-box_TF_Regulators"/>
</dbReference>
<dbReference type="Gene3D" id="4.10.280.10">
    <property type="entry name" value="Helix-loop-helix DNA-binding domain"/>
    <property type="match status" value="1"/>
</dbReference>
<evidence type="ECO:0000256" key="3">
    <source>
        <dbReference type="ARBA" id="ARBA00023125"/>
    </source>
</evidence>
<reference evidence="8" key="2">
    <citation type="submission" date="2020-11" db="EMBL/GenBank/DDBJ databases">
        <authorList>
            <person name="McCartney M.A."/>
            <person name="Auch B."/>
            <person name="Kono T."/>
            <person name="Mallez S."/>
            <person name="Becker A."/>
            <person name="Gohl D.M."/>
            <person name="Silverstein K.A.T."/>
            <person name="Koren S."/>
            <person name="Bechman K.B."/>
            <person name="Herman A."/>
            <person name="Abrahante J.E."/>
            <person name="Garbe J."/>
        </authorList>
    </citation>
    <scope>NUCLEOTIDE SEQUENCE</scope>
    <source>
        <strain evidence="8">Duluth1</strain>
        <tissue evidence="8">Whole animal</tissue>
    </source>
</reference>